<evidence type="ECO:0000313" key="8">
    <source>
        <dbReference type="EMBL" id="KAL0092203.1"/>
    </source>
</evidence>
<dbReference type="InterPro" id="IPR015943">
    <property type="entry name" value="WD40/YVTN_repeat-like_dom_sf"/>
</dbReference>
<name>A0ABR3B867_PHYBL</name>
<proteinExistence type="inferred from homology"/>
<comment type="caution">
    <text evidence="8">The sequence shown here is derived from an EMBL/GenBank/DDBJ whole genome shotgun (WGS) entry which is preliminary data.</text>
</comment>
<dbReference type="Gene3D" id="3.40.1050.10">
    <property type="entry name" value="Carbonic anhydrase"/>
    <property type="match status" value="1"/>
</dbReference>
<keyword evidence="6" id="KW-0456">Lyase</keyword>
<dbReference type="SUPFAM" id="SSF50978">
    <property type="entry name" value="WD40 repeat-like"/>
    <property type="match status" value="1"/>
</dbReference>
<dbReference type="PANTHER" id="PTHR11002:SF76">
    <property type="entry name" value="CARBONIC ANHYDRASE"/>
    <property type="match status" value="1"/>
</dbReference>
<comment type="cofactor">
    <cofactor evidence="1">
        <name>Zn(2+)</name>
        <dbReference type="ChEBI" id="CHEBI:29105"/>
    </cofactor>
</comment>
<comment type="catalytic activity">
    <reaction evidence="7">
        <text>hydrogencarbonate + H(+) = CO2 + H2O</text>
        <dbReference type="Rhea" id="RHEA:10748"/>
        <dbReference type="ChEBI" id="CHEBI:15377"/>
        <dbReference type="ChEBI" id="CHEBI:15378"/>
        <dbReference type="ChEBI" id="CHEBI:16526"/>
        <dbReference type="ChEBI" id="CHEBI:17544"/>
        <dbReference type="EC" id="4.2.1.1"/>
    </reaction>
</comment>
<dbReference type="InterPro" id="IPR036874">
    <property type="entry name" value="Carbonic_anhydrase_sf"/>
</dbReference>
<dbReference type="EC" id="4.2.1.1" evidence="3"/>
<dbReference type="Gene3D" id="2.130.10.10">
    <property type="entry name" value="YVTN repeat-like/Quinoprotein amine dehydrogenase"/>
    <property type="match status" value="1"/>
</dbReference>
<dbReference type="Proteomes" id="UP001448207">
    <property type="component" value="Unassembled WGS sequence"/>
</dbReference>
<dbReference type="PROSITE" id="PS00705">
    <property type="entry name" value="PROK_CO2_ANHYDRASE_2"/>
    <property type="match status" value="1"/>
</dbReference>
<dbReference type="InterPro" id="IPR015892">
    <property type="entry name" value="Carbonic_anhydrase_CS"/>
</dbReference>
<reference evidence="8 9" key="1">
    <citation type="submission" date="2024-04" db="EMBL/GenBank/DDBJ databases">
        <title>Symmetric and asymmetric DNA N6-adenine methylation regulates different biological responses in Mucorales.</title>
        <authorList>
            <consortium name="Lawrence Berkeley National Laboratory"/>
            <person name="Lax C."/>
            <person name="Mondo S.J."/>
            <person name="Osorio-Concepcion M."/>
            <person name="Muszewska A."/>
            <person name="Corrochano-Luque M."/>
            <person name="Gutierrez G."/>
            <person name="Riley R."/>
            <person name="Lipzen A."/>
            <person name="Guo J."/>
            <person name="Hundley H."/>
            <person name="Amirebrahimi M."/>
            <person name="Ng V."/>
            <person name="Lorenzo-Gutierrez D."/>
            <person name="Binder U."/>
            <person name="Yang J."/>
            <person name="Song Y."/>
            <person name="Canovas D."/>
            <person name="Navarro E."/>
            <person name="Freitag M."/>
            <person name="Gabaldon T."/>
            <person name="Grigoriev I.V."/>
            <person name="Corrochano L.M."/>
            <person name="Nicolas F.E."/>
            <person name="Garre V."/>
        </authorList>
    </citation>
    <scope>NUCLEOTIDE SEQUENCE [LARGE SCALE GENOMIC DNA]</scope>
    <source>
        <strain evidence="8 9">L51</strain>
    </source>
</reference>
<evidence type="ECO:0000256" key="7">
    <source>
        <dbReference type="ARBA" id="ARBA00048348"/>
    </source>
</evidence>
<keyword evidence="9" id="KW-1185">Reference proteome</keyword>
<sequence>MCLMDENMMATGDDEGVVKNGTQVVAGSQSGALYLWQWGEWKTKTPPSGPDRWVGHPSSVDSQCKLDEETICTGGSDGILRLVTIVPKRRFEGVLGDHGEDFPVERVRMTAQQDFLGSCGHDLQLRFWDVGFLFEQETIDQTENRSPVSATATVNKFNPLDVNLDGLLDNNRRWAAAVEQEDPDFFKHIAVKQEPKILWIGCSDSRAPANQIVQLGPGEIFEHRNIANVVNHSDLNCLSVLQYAVEVLKVEHIIVCGHYNCGGVTAAYGHHQYGLIDNWLRNIKDVYRLHRKELEEIKDETLRLRQLIEFNAISSAENVCHSTIVQNAWSKGQKLTVHAWAYDLESGIAKKLNWCRSHIQDVNNIYMAA</sequence>
<evidence type="ECO:0000256" key="3">
    <source>
        <dbReference type="ARBA" id="ARBA00012925"/>
    </source>
</evidence>
<evidence type="ECO:0000313" key="9">
    <source>
        <dbReference type="Proteomes" id="UP001448207"/>
    </source>
</evidence>
<evidence type="ECO:0000256" key="4">
    <source>
        <dbReference type="ARBA" id="ARBA00022723"/>
    </source>
</evidence>
<dbReference type="InterPro" id="IPR001765">
    <property type="entry name" value="Carbonic_anhydrase"/>
</dbReference>
<evidence type="ECO:0000256" key="5">
    <source>
        <dbReference type="ARBA" id="ARBA00022833"/>
    </source>
</evidence>
<keyword evidence="4" id="KW-0479">Metal-binding</keyword>
<dbReference type="InterPro" id="IPR036322">
    <property type="entry name" value="WD40_repeat_dom_sf"/>
</dbReference>
<dbReference type="Pfam" id="PF00484">
    <property type="entry name" value="Pro_CA"/>
    <property type="match status" value="1"/>
</dbReference>
<comment type="similarity">
    <text evidence="2">Belongs to the beta-class carbonic anhydrase family.</text>
</comment>
<keyword evidence="5" id="KW-0862">Zinc</keyword>
<dbReference type="EMBL" id="JBCLYO010000002">
    <property type="protein sequence ID" value="KAL0092203.1"/>
    <property type="molecule type" value="Genomic_DNA"/>
</dbReference>
<dbReference type="SUPFAM" id="SSF53056">
    <property type="entry name" value="beta-carbonic anhydrase, cab"/>
    <property type="match status" value="1"/>
</dbReference>
<organism evidence="8 9">
    <name type="scientific">Phycomyces blakesleeanus</name>
    <dbReference type="NCBI Taxonomy" id="4837"/>
    <lineage>
        <taxon>Eukaryota</taxon>
        <taxon>Fungi</taxon>
        <taxon>Fungi incertae sedis</taxon>
        <taxon>Mucoromycota</taxon>
        <taxon>Mucoromycotina</taxon>
        <taxon>Mucoromycetes</taxon>
        <taxon>Mucorales</taxon>
        <taxon>Phycomycetaceae</taxon>
        <taxon>Phycomyces</taxon>
    </lineage>
</organism>
<dbReference type="CDD" id="cd00883">
    <property type="entry name" value="beta_CA_cladeA"/>
    <property type="match status" value="1"/>
</dbReference>
<dbReference type="PANTHER" id="PTHR11002">
    <property type="entry name" value="CARBONIC ANHYDRASE"/>
    <property type="match status" value="1"/>
</dbReference>
<accession>A0ABR3B867</accession>
<evidence type="ECO:0000256" key="6">
    <source>
        <dbReference type="ARBA" id="ARBA00023239"/>
    </source>
</evidence>
<gene>
    <name evidence="8" type="ORF">J3Q64DRAFT_1807885</name>
</gene>
<evidence type="ECO:0000256" key="2">
    <source>
        <dbReference type="ARBA" id="ARBA00006217"/>
    </source>
</evidence>
<dbReference type="SMART" id="SM00947">
    <property type="entry name" value="Pro_CA"/>
    <property type="match status" value="1"/>
</dbReference>
<evidence type="ECO:0000256" key="1">
    <source>
        <dbReference type="ARBA" id="ARBA00001947"/>
    </source>
</evidence>
<protein>
    <recommendedName>
        <fullName evidence="3">carbonic anhydrase</fullName>
        <ecNumber evidence="3">4.2.1.1</ecNumber>
    </recommendedName>
</protein>